<dbReference type="GO" id="GO:0051607">
    <property type="term" value="P:defense response to virus"/>
    <property type="evidence" value="ECO:0007669"/>
    <property type="project" value="UniProtKB-KW"/>
</dbReference>
<dbReference type="EMBL" id="QUNO01000006">
    <property type="protein sequence ID" value="REH47345.1"/>
    <property type="molecule type" value="Genomic_DNA"/>
</dbReference>
<dbReference type="Proteomes" id="UP000256269">
    <property type="component" value="Unassembled WGS sequence"/>
</dbReference>
<dbReference type="AlphaFoldDB" id="A0A3E0HMW5"/>
<dbReference type="InterPro" id="IPR010160">
    <property type="entry name" value="CRISPR-assoc_prot_Cmr5"/>
</dbReference>
<organism evidence="6 7">
    <name type="scientific">Kutzneria buriramensis</name>
    <dbReference type="NCBI Taxonomy" id="1045776"/>
    <lineage>
        <taxon>Bacteria</taxon>
        <taxon>Bacillati</taxon>
        <taxon>Actinomycetota</taxon>
        <taxon>Actinomycetes</taxon>
        <taxon>Pseudonocardiales</taxon>
        <taxon>Pseudonocardiaceae</taxon>
        <taxon>Kutzneria</taxon>
    </lineage>
</organism>
<gene>
    <name evidence="6" type="ORF">BCF44_106510</name>
</gene>
<evidence type="ECO:0000256" key="2">
    <source>
        <dbReference type="ARBA" id="ARBA00006161"/>
    </source>
</evidence>
<protein>
    <recommendedName>
        <fullName evidence="5">CRISPR type III-B/RAMP module-associated protein Cmr5</fullName>
    </recommendedName>
</protein>
<dbReference type="InterPro" id="IPR023101">
    <property type="entry name" value="AF1862-like_dom_sf"/>
</dbReference>
<name>A0A3E0HMW5_9PSEU</name>
<keyword evidence="4" id="KW-0051">Antiviral defense</keyword>
<accession>A0A3E0HMW5</accession>
<evidence type="ECO:0000313" key="6">
    <source>
        <dbReference type="EMBL" id="REH47345.1"/>
    </source>
</evidence>
<dbReference type="OrthoDB" id="9989757at2"/>
<dbReference type="Gene3D" id="1.10.520.30">
    <property type="entry name" value="AF1862-like domain"/>
    <property type="match status" value="1"/>
</dbReference>
<sequence length="137" mass="14251">MTATRIDHELAKVAAKTVPGTVSDDLRTRYAGLPHMIMASGLAASVAFLLAKAESTAGGIDGPAYREAATTLLDDAADCAGIPRGEHPNATLTNIANADHHRYLIAESRARMLAVWLARIANARRGSTTGQVTGTGA</sequence>
<dbReference type="RefSeq" id="WP_116175946.1">
    <property type="nucleotide sequence ID" value="NZ_CP144375.1"/>
</dbReference>
<evidence type="ECO:0000256" key="3">
    <source>
        <dbReference type="ARBA" id="ARBA00022490"/>
    </source>
</evidence>
<evidence type="ECO:0000313" key="7">
    <source>
        <dbReference type="Proteomes" id="UP000256269"/>
    </source>
</evidence>
<keyword evidence="3" id="KW-0963">Cytoplasm</keyword>
<keyword evidence="7" id="KW-1185">Reference proteome</keyword>
<comment type="caution">
    <text evidence="6">The sequence shown here is derived from an EMBL/GenBank/DDBJ whole genome shotgun (WGS) entry which is preliminary data.</text>
</comment>
<dbReference type="Pfam" id="PF09701">
    <property type="entry name" value="Cas_Cmr5"/>
    <property type="match status" value="1"/>
</dbReference>
<dbReference type="GO" id="GO:0005737">
    <property type="term" value="C:cytoplasm"/>
    <property type="evidence" value="ECO:0007669"/>
    <property type="project" value="UniProtKB-SubCell"/>
</dbReference>
<dbReference type="SUPFAM" id="SSF158568">
    <property type="entry name" value="AF1862-like"/>
    <property type="match status" value="1"/>
</dbReference>
<evidence type="ECO:0000256" key="4">
    <source>
        <dbReference type="ARBA" id="ARBA00023118"/>
    </source>
</evidence>
<reference evidence="6 7" key="1">
    <citation type="submission" date="2018-08" db="EMBL/GenBank/DDBJ databases">
        <title>Genomic Encyclopedia of Archaeal and Bacterial Type Strains, Phase II (KMG-II): from individual species to whole genera.</title>
        <authorList>
            <person name="Goeker M."/>
        </authorList>
    </citation>
    <scope>NUCLEOTIDE SEQUENCE [LARGE SCALE GENOMIC DNA]</scope>
    <source>
        <strain evidence="6 7">DSM 45791</strain>
    </source>
</reference>
<proteinExistence type="inferred from homology"/>
<dbReference type="NCBIfam" id="TIGR01881">
    <property type="entry name" value="cas_Cmr5"/>
    <property type="match status" value="1"/>
</dbReference>
<evidence type="ECO:0000256" key="1">
    <source>
        <dbReference type="ARBA" id="ARBA00004496"/>
    </source>
</evidence>
<evidence type="ECO:0000256" key="5">
    <source>
        <dbReference type="ARBA" id="ARBA00030001"/>
    </source>
</evidence>
<comment type="subcellular location">
    <subcellularLocation>
        <location evidence="1">Cytoplasm</location>
    </subcellularLocation>
</comment>
<comment type="similarity">
    <text evidence="2">Belongs to the CRISPR system Cmr5 family.</text>
</comment>